<evidence type="ECO:0000313" key="11">
    <source>
        <dbReference type="Proteomes" id="UP000749559"/>
    </source>
</evidence>
<keyword evidence="4 7" id="KW-0472">Membrane</keyword>
<evidence type="ECO:0000313" key="10">
    <source>
        <dbReference type="EMBL" id="CAH1780393.1"/>
    </source>
</evidence>
<dbReference type="AlphaFoldDB" id="A0A8S4NHB8"/>
<protein>
    <recommendedName>
        <fullName evidence="9">G-protein coupled receptors family 3 profile domain-containing protein</fullName>
    </recommendedName>
</protein>
<feature type="transmembrane region" description="Helical" evidence="7">
    <location>
        <begin position="32"/>
        <end position="57"/>
    </location>
</feature>
<dbReference type="PANTHER" id="PTHR24060">
    <property type="entry name" value="METABOTROPIC GLUTAMATE RECEPTOR"/>
    <property type="match status" value="1"/>
</dbReference>
<feature type="domain" description="G-protein coupled receptors family 3 profile" evidence="9">
    <location>
        <begin position="42"/>
        <end position="131"/>
    </location>
</feature>
<gene>
    <name evidence="10" type="ORF">OFUS_LOCUS7089</name>
</gene>
<feature type="transmembrane region" description="Helical" evidence="7">
    <location>
        <begin position="103"/>
        <end position="125"/>
    </location>
</feature>
<keyword evidence="5" id="KW-0325">Glycoprotein</keyword>
<feature type="signal peptide" evidence="8">
    <location>
        <begin position="1"/>
        <end position="16"/>
    </location>
</feature>
<feature type="transmembrane region" description="Helical" evidence="7">
    <location>
        <begin position="69"/>
        <end position="91"/>
    </location>
</feature>
<comment type="caution">
    <text evidence="10">The sequence shown here is derived from an EMBL/GenBank/DDBJ whole genome shotgun (WGS) entry which is preliminary data.</text>
</comment>
<evidence type="ECO:0000256" key="3">
    <source>
        <dbReference type="ARBA" id="ARBA00022989"/>
    </source>
</evidence>
<name>A0A8S4NHB8_OWEFU</name>
<feature type="region of interest" description="Disordered" evidence="6">
    <location>
        <begin position="168"/>
        <end position="205"/>
    </location>
</feature>
<keyword evidence="2 7" id="KW-0812">Transmembrane</keyword>
<evidence type="ECO:0000256" key="8">
    <source>
        <dbReference type="SAM" id="SignalP"/>
    </source>
</evidence>
<evidence type="ECO:0000259" key="9">
    <source>
        <dbReference type="PROSITE" id="PS50259"/>
    </source>
</evidence>
<keyword evidence="8" id="KW-0732">Signal</keyword>
<dbReference type="OrthoDB" id="6133044at2759"/>
<dbReference type="Pfam" id="PF00003">
    <property type="entry name" value="7tm_3"/>
    <property type="match status" value="1"/>
</dbReference>
<dbReference type="InterPro" id="IPR050726">
    <property type="entry name" value="mGluR"/>
</dbReference>
<evidence type="ECO:0000256" key="4">
    <source>
        <dbReference type="ARBA" id="ARBA00023136"/>
    </source>
</evidence>
<dbReference type="Proteomes" id="UP000749559">
    <property type="component" value="Unassembled WGS sequence"/>
</dbReference>
<keyword evidence="11" id="KW-1185">Reference proteome</keyword>
<dbReference type="GO" id="GO:0016020">
    <property type="term" value="C:membrane"/>
    <property type="evidence" value="ECO:0007669"/>
    <property type="project" value="UniProtKB-SubCell"/>
</dbReference>
<evidence type="ECO:0000256" key="6">
    <source>
        <dbReference type="SAM" id="MobiDB-lite"/>
    </source>
</evidence>
<comment type="subcellular location">
    <subcellularLocation>
        <location evidence="1">Membrane</location>
        <topology evidence="1">Multi-pass membrane protein</topology>
    </subcellularLocation>
</comment>
<dbReference type="InterPro" id="IPR017978">
    <property type="entry name" value="GPCR_3_C"/>
</dbReference>
<reference evidence="10" key="1">
    <citation type="submission" date="2022-03" db="EMBL/GenBank/DDBJ databases">
        <authorList>
            <person name="Martin C."/>
        </authorList>
    </citation>
    <scope>NUCLEOTIDE SEQUENCE</scope>
</reference>
<feature type="chain" id="PRO_5035728993" description="G-protein coupled receptors family 3 profile domain-containing protein" evidence="8">
    <location>
        <begin position="17"/>
        <end position="205"/>
    </location>
</feature>
<evidence type="ECO:0000256" key="5">
    <source>
        <dbReference type="ARBA" id="ARBA00023180"/>
    </source>
</evidence>
<feature type="compositionally biased region" description="Basic and acidic residues" evidence="6">
    <location>
        <begin position="195"/>
        <end position="205"/>
    </location>
</feature>
<dbReference type="PRINTS" id="PR00248">
    <property type="entry name" value="GPCRMGR"/>
</dbReference>
<accession>A0A8S4NHB8</accession>
<evidence type="ECO:0000256" key="1">
    <source>
        <dbReference type="ARBA" id="ARBA00004141"/>
    </source>
</evidence>
<dbReference type="GO" id="GO:0004930">
    <property type="term" value="F:G protein-coupled receptor activity"/>
    <property type="evidence" value="ECO:0007669"/>
    <property type="project" value="InterPro"/>
</dbReference>
<proteinExistence type="predicted"/>
<dbReference type="EMBL" id="CAIIXF020000003">
    <property type="protein sequence ID" value="CAH1780393.1"/>
    <property type="molecule type" value="Genomic_DNA"/>
</dbReference>
<keyword evidence="3 7" id="KW-1133">Transmembrane helix</keyword>
<evidence type="ECO:0000256" key="2">
    <source>
        <dbReference type="ARBA" id="ARBA00022692"/>
    </source>
</evidence>
<dbReference type="PROSITE" id="PS50259">
    <property type="entry name" value="G_PROTEIN_RECEP_F3_4"/>
    <property type="match status" value="1"/>
</dbReference>
<evidence type="ECO:0000256" key="7">
    <source>
        <dbReference type="SAM" id="Phobius"/>
    </source>
</evidence>
<dbReference type="InterPro" id="IPR000337">
    <property type="entry name" value="GPCR_3"/>
</dbReference>
<organism evidence="10 11">
    <name type="scientific">Owenia fusiformis</name>
    <name type="common">Polychaete worm</name>
    <dbReference type="NCBI Taxonomy" id="6347"/>
    <lineage>
        <taxon>Eukaryota</taxon>
        <taxon>Metazoa</taxon>
        <taxon>Spiralia</taxon>
        <taxon>Lophotrochozoa</taxon>
        <taxon>Annelida</taxon>
        <taxon>Polychaeta</taxon>
        <taxon>Sedentaria</taxon>
        <taxon>Canalipalpata</taxon>
        <taxon>Sabellida</taxon>
        <taxon>Oweniida</taxon>
        <taxon>Oweniidae</taxon>
        <taxon>Owenia</taxon>
    </lineage>
</organism>
<sequence length="205" mass="22699">MIFSICLTTMLSPVATRNQPVLTEKFVELLCWIPLESLIAPLVYNLVLIIICSYYGFKTRFLPDNFNESRFIFFSVSTTLFLWIAFLPTYFTASSAYHKATLLSALLILNASVTLLVLFLPKLYAIYYISEDHMKFTASIMTIAIANQPSVTGMSNISFPPAPRASRSGITLNPISGHLEEPANDKAASSVSLKLEARGEPGTDN</sequence>